<evidence type="ECO:0000313" key="7">
    <source>
        <dbReference type="Proteomes" id="UP000265715"/>
    </source>
</evidence>
<dbReference type="OrthoDB" id="9793277at2"/>
<protein>
    <recommendedName>
        <fullName evidence="5">DUF1232 domain-containing protein</fullName>
    </recommendedName>
</protein>
<keyword evidence="2" id="KW-0812">Transmembrane</keyword>
<dbReference type="AlphaFoldDB" id="A0A399EJE6"/>
<dbReference type="InterPro" id="IPR010652">
    <property type="entry name" value="DUF1232"/>
</dbReference>
<dbReference type="EMBL" id="QXDL01000067">
    <property type="protein sequence ID" value="RIH84844.1"/>
    <property type="molecule type" value="Genomic_DNA"/>
</dbReference>
<dbReference type="Pfam" id="PF06803">
    <property type="entry name" value="DUF1232"/>
    <property type="match status" value="1"/>
</dbReference>
<comment type="caution">
    <text evidence="6">The sequence shown here is derived from an EMBL/GenBank/DDBJ whole genome shotgun (WGS) entry which is preliminary data.</text>
</comment>
<accession>A0A399EJE6</accession>
<dbReference type="RefSeq" id="WP_119314961.1">
    <property type="nucleotide sequence ID" value="NZ_QXDL01000067.1"/>
</dbReference>
<evidence type="ECO:0000256" key="1">
    <source>
        <dbReference type="ARBA" id="ARBA00004127"/>
    </source>
</evidence>
<name>A0A399EJE6_9DEIN</name>
<evidence type="ECO:0000256" key="3">
    <source>
        <dbReference type="ARBA" id="ARBA00022989"/>
    </source>
</evidence>
<evidence type="ECO:0000259" key="5">
    <source>
        <dbReference type="Pfam" id="PF06803"/>
    </source>
</evidence>
<proteinExistence type="predicted"/>
<evidence type="ECO:0000256" key="2">
    <source>
        <dbReference type="ARBA" id="ARBA00022692"/>
    </source>
</evidence>
<keyword evidence="4" id="KW-0472">Membrane</keyword>
<sequence length="122" mass="13969">MAEEIQLYSPPNLEATERLNERSFWRKVNRFARRAGREVVEKALWLYYAYKRPETPAWAKRTILGALAYFILPVDAISDLLVGVGYTDDLTVLAFAVGTVATYINPAVKEQARQKVVEWFGE</sequence>
<evidence type="ECO:0000313" key="6">
    <source>
        <dbReference type="EMBL" id="RIH84844.1"/>
    </source>
</evidence>
<dbReference type="InterPro" id="IPR016983">
    <property type="entry name" value="UCP031804"/>
</dbReference>
<gene>
    <name evidence="6" type="ORF">Mterra_01853</name>
</gene>
<organism evidence="6 7">
    <name type="scientific">Calidithermus terrae</name>
    <dbReference type="NCBI Taxonomy" id="1408545"/>
    <lineage>
        <taxon>Bacteria</taxon>
        <taxon>Thermotogati</taxon>
        <taxon>Deinococcota</taxon>
        <taxon>Deinococci</taxon>
        <taxon>Thermales</taxon>
        <taxon>Thermaceae</taxon>
        <taxon>Calidithermus</taxon>
    </lineage>
</organism>
<reference evidence="6 7" key="1">
    <citation type="submission" date="2018-08" db="EMBL/GenBank/DDBJ databases">
        <title>Meiothermus terrae DSM 26712 genome sequencing project.</title>
        <authorList>
            <person name="Da Costa M.S."/>
            <person name="Albuquerque L."/>
            <person name="Raposo P."/>
            <person name="Froufe H.J.C."/>
            <person name="Barroso C.S."/>
            <person name="Egas C."/>
        </authorList>
    </citation>
    <scope>NUCLEOTIDE SEQUENCE [LARGE SCALE GENOMIC DNA]</scope>
    <source>
        <strain evidence="6 7">DSM 26712</strain>
    </source>
</reference>
<keyword evidence="7" id="KW-1185">Reference proteome</keyword>
<feature type="domain" description="DUF1232" evidence="5">
    <location>
        <begin position="60"/>
        <end position="95"/>
    </location>
</feature>
<comment type="subcellular location">
    <subcellularLocation>
        <location evidence="1">Endomembrane system</location>
        <topology evidence="1">Multi-pass membrane protein</topology>
    </subcellularLocation>
</comment>
<evidence type="ECO:0000256" key="4">
    <source>
        <dbReference type="ARBA" id="ARBA00023136"/>
    </source>
</evidence>
<keyword evidence="3" id="KW-1133">Transmembrane helix</keyword>
<dbReference type="PIRSF" id="PIRSF031804">
    <property type="entry name" value="UCP031804"/>
    <property type="match status" value="1"/>
</dbReference>
<dbReference type="Proteomes" id="UP000265715">
    <property type="component" value="Unassembled WGS sequence"/>
</dbReference>
<dbReference type="GO" id="GO:0012505">
    <property type="term" value="C:endomembrane system"/>
    <property type="evidence" value="ECO:0007669"/>
    <property type="project" value="UniProtKB-SubCell"/>
</dbReference>